<reference evidence="2" key="1">
    <citation type="submission" date="2015-02" db="EMBL/GenBank/DDBJ databases">
        <authorList>
            <person name="Chooi Y.-H."/>
        </authorList>
    </citation>
    <scope>NUCLEOTIDE SEQUENCE [LARGE SCALE GENOMIC DNA]</scope>
    <source>
        <strain evidence="2">strain Y</strain>
    </source>
</reference>
<gene>
    <name evidence="1" type="ORF">YBN1229_v1_1459</name>
</gene>
<evidence type="ECO:0000313" key="2">
    <source>
        <dbReference type="Proteomes" id="UP000033187"/>
    </source>
</evidence>
<keyword evidence="2" id="KW-1185">Reference proteome</keyword>
<dbReference type="RefSeq" id="WP_162488587.1">
    <property type="nucleotide sequence ID" value="NZ_LN829118.1"/>
</dbReference>
<proteinExistence type="predicted"/>
<dbReference type="Proteomes" id="UP000033187">
    <property type="component" value="Chromosome 1"/>
</dbReference>
<name>A0A0D6JDS9_9HYPH</name>
<accession>A0A0D6JDS9</accession>
<organism evidence="1 2">
    <name type="scientific">Candidatus Filomicrobium marinum</name>
    <dbReference type="NCBI Taxonomy" id="1608628"/>
    <lineage>
        <taxon>Bacteria</taxon>
        <taxon>Pseudomonadati</taxon>
        <taxon>Pseudomonadota</taxon>
        <taxon>Alphaproteobacteria</taxon>
        <taxon>Hyphomicrobiales</taxon>
        <taxon>Hyphomicrobiaceae</taxon>
        <taxon>Filomicrobium</taxon>
    </lineage>
</organism>
<dbReference type="EMBL" id="LN829119">
    <property type="protein sequence ID" value="CPR17877.1"/>
    <property type="molecule type" value="Genomic_DNA"/>
</dbReference>
<protein>
    <submittedName>
        <fullName evidence="1">Uncharacterized protein</fullName>
    </submittedName>
</protein>
<dbReference type="AlphaFoldDB" id="A0A0D6JDS9"/>
<dbReference type="KEGG" id="fil:BN1229_v1_1458"/>
<dbReference type="KEGG" id="fiy:BN1229_v1_1459"/>
<evidence type="ECO:0000313" key="1">
    <source>
        <dbReference type="EMBL" id="CPR17877.1"/>
    </source>
</evidence>
<sequence length="58" mass="6841">MDANGLDRFPLGQQIRNRMIIGRVFKLDAKHVRVDDNEMSRTRFLRFLPLLATAHFKN</sequence>